<reference evidence="1 2" key="1">
    <citation type="submission" date="2019-06" db="EMBL/GenBank/DDBJ databases">
        <title>Sequencing the genomes of 1000 actinobacteria strains.</title>
        <authorList>
            <person name="Klenk H.-P."/>
        </authorList>
    </citation>
    <scope>NUCLEOTIDE SEQUENCE [LARGE SCALE GENOMIC DNA]</scope>
    <source>
        <strain evidence="1 2">DSM 19828</strain>
    </source>
</reference>
<dbReference type="Pfam" id="PF09365">
    <property type="entry name" value="DUF2461"/>
    <property type="match status" value="1"/>
</dbReference>
<keyword evidence="2" id="KW-1185">Reference proteome</keyword>
<evidence type="ECO:0000313" key="2">
    <source>
        <dbReference type="Proteomes" id="UP000320806"/>
    </source>
</evidence>
<comment type="caution">
    <text evidence="1">The sequence shown here is derived from an EMBL/GenBank/DDBJ whole genome shotgun (WGS) entry which is preliminary data.</text>
</comment>
<dbReference type="InterPro" id="IPR015996">
    <property type="entry name" value="UCP028451"/>
</dbReference>
<dbReference type="PANTHER" id="PTHR36452:SF1">
    <property type="entry name" value="DUF2461 DOMAIN-CONTAINING PROTEIN"/>
    <property type="match status" value="1"/>
</dbReference>
<sequence length="219" mass="24495">MISDVSFDGFPVAALDFYDDLEQDNSKAFWDAHRSTYEESVRAPFEALAADLEDEFGSAKIFRPNRDIRFSKDKTPYKTHQGMYVSAAEATGWYVQLSAAGVMVGLGFYNAPPDRLALLRKVIDSPSGATLERMIGDLTAQGWALGGDTVKTAPRGYSADNPRIELLRHRTMSLSKQYGFEPFVHTPEVLTRIRDDWRTGRPLVDWLATHLSDDGTGLR</sequence>
<dbReference type="EMBL" id="VFMO01000001">
    <property type="protein sequence ID" value="TQJ13312.1"/>
    <property type="molecule type" value="Genomic_DNA"/>
</dbReference>
<dbReference type="AlphaFoldDB" id="A0A542EDA3"/>
<dbReference type="InterPro" id="IPR012808">
    <property type="entry name" value="CHP02453"/>
</dbReference>
<evidence type="ECO:0000313" key="1">
    <source>
        <dbReference type="EMBL" id="TQJ13312.1"/>
    </source>
</evidence>
<protein>
    <submittedName>
        <fullName evidence="1">Uncharacterized protein (TIGR02453 family)</fullName>
    </submittedName>
</protein>
<accession>A0A542EDA3</accession>
<proteinExistence type="predicted"/>
<gene>
    <name evidence="1" type="ORF">FB459_0723</name>
</gene>
<organism evidence="1 2">
    <name type="scientific">Yimella lutea</name>
    <dbReference type="NCBI Taxonomy" id="587872"/>
    <lineage>
        <taxon>Bacteria</taxon>
        <taxon>Bacillati</taxon>
        <taxon>Actinomycetota</taxon>
        <taxon>Actinomycetes</taxon>
        <taxon>Micrococcales</taxon>
        <taxon>Dermacoccaceae</taxon>
        <taxon>Yimella</taxon>
    </lineage>
</organism>
<dbReference type="Proteomes" id="UP000320806">
    <property type="component" value="Unassembled WGS sequence"/>
</dbReference>
<dbReference type="PANTHER" id="PTHR36452">
    <property type="entry name" value="CHROMOSOME 12, WHOLE GENOME SHOTGUN SEQUENCE"/>
    <property type="match status" value="1"/>
</dbReference>
<dbReference type="PIRSF" id="PIRSF028451">
    <property type="entry name" value="UCP028451"/>
    <property type="match status" value="1"/>
</dbReference>
<dbReference type="NCBIfam" id="TIGR02453">
    <property type="entry name" value="TIGR02453 family protein"/>
    <property type="match status" value="1"/>
</dbReference>
<dbReference type="RefSeq" id="WP_211345121.1">
    <property type="nucleotide sequence ID" value="NZ_BAABCI010000015.1"/>
</dbReference>
<name>A0A542EDA3_9MICO</name>